<reference evidence="4" key="1">
    <citation type="submission" date="2020-05" db="EMBL/GenBank/DDBJ databases">
        <authorList>
            <person name="Chiriac C."/>
            <person name="Salcher M."/>
            <person name="Ghai R."/>
            <person name="Kavagutti S V."/>
        </authorList>
    </citation>
    <scope>NUCLEOTIDE SEQUENCE</scope>
</reference>
<proteinExistence type="predicted"/>
<evidence type="ECO:0000313" key="2">
    <source>
        <dbReference type="EMBL" id="CAB4855118.1"/>
    </source>
</evidence>
<evidence type="ECO:0000313" key="1">
    <source>
        <dbReference type="EMBL" id="CAB4756543.1"/>
    </source>
</evidence>
<dbReference type="SUPFAM" id="SSF53955">
    <property type="entry name" value="Lysozyme-like"/>
    <property type="match status" value="1"/>
</dbReference>
<dbReference type="EMBL" id="CAFBLE010000001">
    <property type="protein sequence ID" value="CAB4855118.1"/>
    <property type="molecule type" value="Genomic_DNA"/>
</dbReference>
<dbReference type="EMBL" id="CAFBQL010000003">
    <property type="protein sequence ID" value="CAB5055997.1"/>
    <property type="molecule type" value="Genomic_DNA"/>
</dbReference>
<evidence type="ECO:0000313" key="4">
    <source>
        <dbReference type="EMBL" id="CAB5055997.1"/>
    </source>
</evidence>
<dbReference type="AlphaFoldDB" id="A0A6J7TTS9"/>
<gene>
    <name evidence="1" type="ORF">UFOPK2822_01175</name>
    <name evidence="2" type="ORF">UFOPK3346_00030</name>
    <name evidence="3" type="ORF">UFOPK3670_00574</name>
    <name evidence="4" type="ORF">UFOPK4308_00530</name>
</gene>
<dbReference type="EMBL" id="CAFBMV010000003">
    <property type="protein sequence ID" value="CAB4919553.1"/>
    <property type="molecule type" value="Genomic_DNA"/>
</dbReference>
<organism evidence="4">
    <name type="scientific">freshwater metagenome</name>
    <dbReference type="NCBI Taxonomy" id="449393"/>
    <lineage>
        <taxon>unclassified sequences</taxon>
        <taxon>metagenomes</taxon>
        <taxon>ecological metagenomes</taxon>
    </lineage>
</organism>
<evidence type="ECO:0000313" key="3">
    <source>
        <dbReference type="EMBL" id="CAB4919553.1"/>
    </source>
</evidence>
<sequence length="203" mass="22699">MELVLKALAARVRRARRKILTLSFFTWGSVGAMIVLSSVQPTAYGLDFPMVTHLVLPSVNGEVLAQEPSVALFSQLTTKVSISANALAEVSLASRNIVIAHKPAGAKVVAKAIMQSEYNWGSHQFYCLNTLWERESHWNYQSHNRSSGAHGIPQAMPASKMDSIATDWRTNPVTQIRWGLHYIEMRYSTPCSALVKFQRSNYY</sequence>
<protein>
    <submittedName>
        <fullName evidence="4">Unannotated protein</fullName>
    </submittedName>
</protein>
<dbReference type="EMBL" id="CAEZZC010000017">
    <property type="protein sequence ID" value="CAB4756543.1"/>
    <property type="molecule type" value="Genomic_DNA"/>
</dbReference>
<accession>A0A6J7TTS9</accession>
<dbReference type="InterPro" id="IPR023346">
    <property type="entry name" value="Lysozyme-like_dom_sf"/>
</dbReference>
<name>A0A6J7TTS9_9ZZZZ</name>